<reference evidence="4 5" key="1">
    <citation type="submission" date="2020-02" db="EMBL/GenBank/DDBJ databases">
        <title>Paenibacillus sp. nov., isolated from rhizosphere soil of tomato.</title>
        <authorList>
            <person name="Weon H.-Y."/>
            <person name="Lee S.A."/>
        </authorList>
    </citation>
    <scope>NUCLEOTIDE SEQUENCE [LARGE SCALE GENOMIC DNA]</scope>
    <source>
        <strain evidence="4 5">14171R-81</strain>
    </source>
</reference>
<dbReference type="PANTHER" id="PTHR45726:SF3">
    <property type="entry name" value="LEUKOTRIENE A-4 HYDROLASE"/>
    <property type="match status" value="1"/>
</dbReference>
<dbReference type="KEGG" id="prz:GZH47_15105"/>
<dbReference type="GO" id="GO:0008237">
    <property type="term" value="F:metallopeptidase activity"/>
    <property type="evidence" value="ECO:0007669"/>
    <property type="project" value="InterPro"/>
</dbReference>
<gene>
    <name evidence="4" type="ORF">GZH47_15105</name>
</gene>
<evidence type="ECO:0000256" key="1">
    <source>
        <dbReference type="PIRSR" id="PIRSR634015-1"/>
    </source>
</evidence>
<dbReference type="Proteomes" id="UP000479114">
    <property type="component" value="Chromosome"/>
</dbReference>
<feature type="active site" description="Proton donor" evidence="1">
    <location>
        <position position="480"/>
    </location>
</feature>
<dbReference type="RefSeq" id="WP_162640811.1">
    <property type="nucleotide sequence ID" value="NZ_CP048286.1"/>
</dbReference>
<evidence type="ECO:0000313" key="4">
    <source>
        <dbReference type="EMBL" id="QHW32007.1"/>
    </source>
</evidence>
<keyword evidence="2" id="KW-0862">Zinc</keyword>
<evidence type="ECO:0000313" key="5">
    <source>
        <dbReference type="Proteomes" id="UP000479114"/>
    </source>
</evidence>
<dbReference type="Gene3D" id="1.10.390.10">
    <property type="entry name" value="Neutral Protease Domain 2"/>
    <property type="match status" value="1"/>
</dbReference>
<dbReference type="SUPFAM" id="SSF55486">
    <property type="entry name" value="Metalloproteases ('zincins'), catalytic domain"/>
    <property type="match status" value="1"/>
</dbReference>
<accession>A0A6C0P0M0</accession>
<evidence type="ECO:0000256" key="2">
    <source>
        <dbReference type="PIRSR" id="PIRSR634015-3"/>
    </source>
</evidence>
<sequence length="666" mass="74936">MNPRHAKRILLFVLAAVLIGVTARQGFGNAWVSQYTFASAPAKKDAAPKPAAPPVAQEPDNVMQPKPVALSKRVTEYHIDVTLQENAHMLQGEQSVTWTNPGKQQVSELYFHFYPNAFRSKDTTFMKESGGQLREDKATSDSTGYMNLLSLETTEGYSLLPRLHFVQPDDGNPSDLTLAKLKLPTPVAPGKSVTLRMKFEVKLPEVFARMGYSGNFVMAGQWFPKLAVYETAGTRGRATEGWNVHQYHGNSEFYSDFGIYSVKINVPSSYKVAATGFQTKASVVKDGRKTYQFYADDVIDFGWSASPDFIYYEEPYSTTGVPGVRIKLYLDPLHAKFKDRYLHAAKSALAKYAQWYGEYPYTTLSVVVPPKGGNGAGGMEYPTLVTAFSAENSNPGYDLERTVVHEIGHQYWYGMVASNEFEEAWLDEGFTSYAEDKVMESEYGVAPNLPVESSYMTDPAPLKQLSWSYQSNNHYAENVYIRAKLVLVGIERQVGDATMRKIMRTYFQKYKFKHPSTADFQKVVETVTKTKWNDYFSHFVYGDAMSDYSVDSIRVKPVKQDGQQEYENVVLIKKTGGSIGPVTVMLHFADGTVMPRVWDGQDAHVQIKIVHSSKLLWAAVDPQNDNVLDNKHINNFMKADLDEKTRTRWSVGLSKLVETLFSSLAW</sequence>
<comment type="cofactor">
    <cofactor evidence="2">
        <name>Zn(2+)</name>
        <dbReference type="ChEBI" id="CHEBI:29105"/>
    </cofactor>
    <text evidence="2">Binds 1 zinc ion per subunit.</text>
</comment>
<dbReference type="AlphaFoldDB" id="A0A6C0P0M0"/>
<dbReference type="InterPro" id="IPR014782">
    <property type="entry name" value="Peptidase_M1_dom"/>
</dbReference>
<name>A0A6C0P0M0_9BACL</name>
<keyword evidence="5" id="KW-1185">Reference proteome</keyword>
<protein>
    <submittedName>
        <fullName evidence="4">M1 family metallopeptidase</fullName>
    </submittedName>
</protein>
<proteinExistence type="predicted"/>
<feature type="binding site" evidence="2">
    <location>
        <position position="409"/>
    </location>
    <ligand>
        <name>Zn(2+)</name>
        <dbReference type="ChEBI" id="CHEBI:29105"/>
        <note>catalytic</note>
    </ligand>
</feature>
<evidence type="ECO:0000259" key="3">
    <source>
        <dbReference type="Pfam" id="PF01433"/>
    </source>
</evidence>
<dbReference type="EMBL" id="CP048286">
    <property type="protein sequence ID" value="QHW32007.1"/>
    <property type="molecule type" value="Genomic_DNA"/>
</dbReference>
<organism evidence="4 5">
    <name type="scientific">Paenibacillus rhizovicinus</name>
    <dbReference type="NCBI Taxonomy" id="2704463"/>
    <lineage>
        <taxon>Bacteria</taxon>
        <taxon>Bacillati</taxon>
        <taxon>Bacillota</taxon>
        <taxon>Bacilli</taxon>
        <taxon>Bacillales</taxon>
        <taxon>Paenibacillaceae</taxon>
        <taxon>Paenibacillus</taxon>
    </lineage>
</organism>
<feature type="active site" description="Proton acceptor" evidence="1">
    <location>
        <position position="406"/>
    </location>
</feature>
<feature type="domain" description="Peptidase M1 membrane alanine aminopeptidase" evidence="3">
    <location>
        <begin position="343"/>
        <end position="532"/>
    </location>
</feature>
<feature type="binding site" evidence="2">
    <location>
        <position position="405"/>
    </location>
    <ligand>
        <name>Zn(2+)</name>
        <dbReference type="ChEBI" id="CHEBI:29105"/>
        <note>catalytic</note>
    </ligand>
</feature>
<feature type="binding site" evidence="2">
    <location>
        <position position="428"/>
    </location>
    <ligand>
        <name>Zn(2+)</name>
        <dbReference type="ChEBI" id="CHEBI:29105"/>
        <note>catalytic</note>
    </ligand>
</feature>
<dbReference type="PANTHER" id="PTHR45726">
    <property type="entry name" value="LEUKOTRIENE A-4 HYDROLASE"/>
    <property type="match status" value="1"/>
</dbReference>
<dbReference type="InterPro" id="IPR034015">
    <property type="entry name" value="M1_LTA4H"/>
</dbReference>
<dbReference type="InterPro" id="IPR027268">
    <property type="entry name" value="Peptidase_M4/M1_CTD_sf"/>
</dbReference>
<dbReference type="Pfam" id="PF01433">
    <property type="entry name" value="Peptidase_M1"/>
    <property type="match status" value="1"/>
</dbReference>
<dbReference type="GO" id="GO:0008270">
    <property type="term" value="F:zinc ion binding"/>
    <property type="evidence" value="ECO:0007669"/>
    <property type="project" value="InterPro"/>
</dbReference>
<dbReference type="CDD" id="cd09604">
    <property type="entry name" value="M1_APN_like"/>
    <property type="match status" value="1"/>
</dbReference>
<keyword evidence="2" id="KW-0479">Metal-binding</keyword>